<dbReference type="EMBL" id="CP036434">
    <property type="protein sequence ID" value="QDV07494.1"/>
    <property type="molecule type" value="Genomic_DNA"/>
</dbReference>
<keyword evidence="2" id="KW-1185">Reference proteome</keyword>
<proteinExistence type="predicted"/>
<reference evidence="1 2" key="1">
    <citation type="submission" date="2019-02" db="EMBL/GenBank/DDBJ databases">
        <title>Deep-cultivation of Planctomycetes and their phenomic and genomic characterization uncovers novel biology.</title>
        <authorList>
            <person name="Wiegand S."/>
            <person name="Jogler M."/>
            <person name="Boedeker C."/>
            <person name="Pinto D."/>
            <person name="Vollmers J."/>
            <person name="Rivas-Marin E."/>
            <person name="Kohn T."/>
            <person name="Peeters S.H."/>
            <person name="Heuer A."/>
            <person name="Rast P."/>
            <person name="Oberbeckmann S."/>
            <person name="Bunk B."/>
            <person name="Jeske O."/>
            <person name="Meyerdierks A."/>
            <person name="Storesund J.E."/>
            <person name="Kallscheuer N."/>
            <person name="Luecker S."/>
            <person name="Lage O.M."/>
            <person name="Pohl T."/>
            <person name="Merkel B.J."/>
            <person name="Hornburger P."/>
            <person name="Mueller R.-W."/>
            <person name="Bruemmer F."/>
            <person name="Labrenz M."/>
            <person name="Spormann A.M."/>
            <person name="Op den Camp H."/>
            <person name="Overmann J."/>
            <person name="Amann R."/>
            <person name="Jetten M.S.M."/>
            <person name="Mascher T."/>
            <person name="Medema M.H."/>
            <person name="Devos D.P."/>
            <person name="Kaster A.-K."/>
            <person name="Ovreas L."/>
            <person name="Rohde M."/>
            <person name="Galperin M.Y."/>
            <person name="Jogler C."/>
        </authorList>
    </citation>
    <scope>NUCLEOTIDE SEQUENCE [LARGE SCALE GENOMIC DNA]</scope>
    <source>
        <strain evidence="1 2">Poly30</strain>
    </source>
</reference>
<dbReference type="Proteomes" id="UP000320390">
    <property type="component" value="Chromosome"/>
</dbReference>
<dbReference type="RefSeq" id="WP_145198572.1">
    <property type="nucleotide sequence ID" value="NZ_CP036434.1"/>
</dbReference>
<dbReference type="OrthoDB" id="277872at2"/>
<evidence type="ECO:0000313" key="1">
    <source>
        <dbReference type="EMBL" id="QDV07494.1"/>
    </source>
</evidence>
<evidence type="ECO:0000313" key="2">
    <source>
        <dbReference type="Proteomes" id="UP000320390"/>
    </source>
</evidence>
<sequence length="235" mass="26393">MLALPQRELWTAYLELEALGQREEALGTLRAFLESMKELDESAREAWALDRARAIVDAGDPQPLRLPLFVEVLFPALVRGVEAGTPGCARWTASLLHLVRGRQERHFLPKEARTEAGLLRLALELDPSDGAARLQLIQELSAALEYATHEAPDTVLWDQDAVTTKAQCDELLAELVEMERHMGIAGVAELQEKNLVDLAEFCRFHLTSYRAFLGQREGKESYRQFLDRAEPESAT</sequence>
<organism evidence="1 2">
    <name type="scientific">Saltatorellus ferox</name>
    <dbReference type="NCBI Taxonomy" id="2528018"/>
    <lineage>
        <taxon>Bacteria</taxon>
        <taxon>Pseudomonadati</taxon>
        <taxon>Planctomycetota</taxon>
        <taxon>Planctomycetia</taxon>
        <taxon>Planctomycetia incertae sedis</taxon>
        <taxon>Saltatorellus</taxon>
    </lineage>
</organism>
<name>A0A518ETT3_9BACT</name>
<accession>A0A518ETT3</accession>
<gene>
    <name evidence="1" type="ORF">Poly30_30200</name>
</gene>
<dbReference type="AlphaFoldDB" id="A0A518ETT3"/>
<protein>
    <submittedName>
        <fullName evidence="1">Uncharacterized protein</fullName>
    </submittedName>
</protein>